<evidence type="ECO:0000313" key="5">
    <source>
        <dbReference type="EMBL" id="MDM0044819.1"/>
    </source>
</evidence>
<evidence type="ECO:0000313" key="6">
    <source>
        <dbReference type="Proteomes" id="UP001174908"/>
    </source>
</evidence>
<dbReference type="SUPFAM" id="SSF53850">
    <property type="entry name" value="Periplasmic binding protein-like II"/>
    <property type="match status" value="1"/>
</dbReference>
<dbReference type="InterPro" id="IPR006059">
    <property type="entry name" value="SBP"/>
</dbReference>
<keyword evidence="3" id="KW-0813">Transport</keyword>
<protein>
    <submittedName>
        <fullName evidence="5">ABC transporter substrate-binding protein</fullName>
    </submittedName>
</protein>
<dbReference type="CDD" id="cd14750">
    <property type="entry name" value="PBP2_TMBP"/>
    <property type="match status" value="1"/>
</dbReference>
<reference evidence="5" key="1">
    <citation type="submission" date="2023-06" db="EMBL/GenBank/DDBJ databases">
        <authorList>
            <person name="Jiang Y."/>
            <person name="Liu Q."/>
        </authorList>
    </citation>
    <scope>NUCLEOTIDE SEQUENCE</scope>
    <source>
        <strain evidence="5">CGMCC 1.12089</strain>
    </source>
</reference>
<evidence type="ECO:0000256" key="4">
    <source>
        <dbReference type="ARBA" id="ARBA00022729"/>
    </source>
</evidence>
<accession>A0ABT7NA41</accession>
<dbReference type="EMBL" id="JASZYV010000002">
    <property type="protein sequence ID" value="MDM0044819.1"/>
    <property type="molecule type" value="Genomic_DNA"/>
</dbReference>
<dbReference type="PANTHER" id="PTHR43649:SF34">
    <property type="entry name" value="ABC TRANSPORTER PERIPLASMIC-BINDING PROTEIN YCJN-RELATED"/>
    <property type="match status" value="1"/>
</dbReference>
<proteinExistence type="inferred from homology"/>
<dbReference type="Gene3D" id="3.40.190.10">
    <property type="entry name" value="Periplasmic binding protein-like II"/>
    <property type="match status" value="2"/>
</dbReference>
<evidence type="ECO:0000256" key="2">
    <source>
        <dbReference type="ARBA" id="ARBA00008520"/>
    </source>
</evidence>
<keyword evidence="4" id="KW-0732">Signal</keyword>
<dbReference type="InterPro" id="IPR050490">
    <property type="entry name" value="Bact_solute-bd_prot1"/>
</dbReference>
<dbReference type="Pfam" id="PF01547">
    <property type="entry name" value="SBP_bac_1"/>
    <property type="match status" value="1"/>
</dbReference>
<comment type="caution">
    <text evidence="5">The sequence shown here is derived from an EMBL/GenBank/DDBJ whole genome shotgun (WGS) entry which is preliminary data.</text>
</comment>
<dbReference type="PANTHER" id="PTHR43649">
    <property type="entry name" value="ARABINOSE-BINDING PROTEIN-RELATED"/>
    <property type="match status" value="1"/>
</dbReference>
<keyword evidence="6" id="KW-1185">Reference proteome</keyword>
<sequence length="440" mass="47425">MTERRLPRLRRLFPRLGATWLTALLMVTVSLVLGPRRAAAVEVSISCGAVGQELAQCREGAQAWAKRTGHTVRVVSTPNSASERLALYQQLLAGGSTAIDVYQIDVVWPGILARNLVDLSPFVGDAPAEHFPAIIRNNTVDGRLVALPFYTDAGVLFYRADLLKKYGLPVPQTWDEMTDAAQRIQQAERKAGDSGMWGYVFQGRAYEGLTVNALEWMDSRGGAIVGPEGSVSVDSPAARDALSLASKWVGTIAPPGVLNYAEEEARGLFQSGHAVFMRNWPYAWALAQGADSPVRGKVGVAALPSGDPKKGPARHSGVLGGWNLAVSRHSRHIPEAVDLALYLTSAAEQKRRAVAAAYNPTRPALYKDEQVLAANPFFGTLYPSFESAVARPSRVTGRKYNRVSSAVANAVHGVLSGRNSAEPALADLAHELRGMSRHGW</sequence>
<dbReference type="Proteomes" id="UP001174908">
    <property type="component" value="Unassembled WGS sequence"/>
</dbReference>
<comment type="similarity">
    <text evidence="2">Belongs to the bacterial solute-binding protein 1 family.</text>
</comment>
<comment type="subcellular location">
    <subcellularLocation>
        <location evidence="1">Periplasm</location>
    </subcellularLocation>
</comment>
<evidence type="ECO:0000256" key="3">
    <source>
        <dbReference type="ARBA" id="ARBA00022448"/>
    </source>
</evidence>
<evidence type="ECO:0000256" key="1">
    <source>
        <dbReference type="ARBA" id="ARBA00004418"/>
    </source>
</evidence>
<dbReference type="RefSeq" id="WP_286659932.1">
    <property type="nucleotide sequence ID" value="NZ_JASZYV010000002.1"/>
</dbReference>
<name>A0ABT7NA41_9BURK</name>
<organism evidence="5 6">
    <name type="scientific">Variovorax dokdonensis</name>
    <dbReference type="NCBI Taxonomy" id="344883"/>
    <lineage>
        <taxon>Bacteria</taxon>
        <taxon>Pseudomonadati</taxon>
        <taxon>Pseudomonadota</taxon>
        <taxon>Betaproteobacteria</taxon>
        <taxon>Burkholderiales</taxon>
        <taxon>Comamonadaceae</taxon>
        <taxon>Variovorax</taxon>
    </lineage>
</organism>
<gene>
    <name evidence="5" type="ORF">QTH91_10020</name>
</gene>